<feature type="transmembrane region" description="Helical" evidence="1">
    <location>
        <begin position="81"/>
        <end position="102"/>
    </location>
</feature>
<comment type="caution">
    <text evidence="2">The sequence shown here is derived from an EMBL/GenBank/DDBJ whole genome shotgun (WGS) entry which is preliminary data.</text>
</comment>
<reference evidence="2 3" key="1">
    <citation type="submission" date="2018-12" db="EMBL/GenBank/DDBJ databases">
        <title>The genome of Variovorax gossypii DSM 100435.</title>
        <authorList>
            <person name="Gao J."/>
            <person name="Sun J."/>
        </authorList>
    </citation>
    <scope>NUCLEOTIDE SEQUENCE [LARGE SCALE GENOMIC DNA]</scope>
    <source>
        <strain evidence="2 3">DSM 100435</strain>
    </source>
</reference>
<proteinExistence type="predicted"/>
<protein>
    <submittedName>
        <fullName evidence="2">Uncharacterized protein</fullName>
    </submittedName>
</protein>
<feature type="transmembrane region" description="Helical" evidence="1">
    <location>
        <begin position="49"/>
        <end position="69"/>
    </location>
</feature>
<dbReference type="AlphaFoldDB" id="A0A431TN34"/>
<accession>A0A431TN34</accession>
<keyword evidence="1" id="KW-0472">Membrane</keyword>
<keyword evidence="1" id="KW-1133">Transmembrane helix</keyword>
<evidence type="ECO:0000313" key="3">
    <source>
        <dbReference type="Proteomes" id="UP000267418"/>
    </source>
</evidence>
<organism evidence="2 3">
    <name type="scientific">Variovorax gossypii</name>
    <dbReference type="NCBI Taxonomy" id="1679495"/>
    <lineage>
        <taxon>Bacteria</taxon>
        <taxon>Pseudomonadati</taxon>
        <taxon>Pseudomonadota</taxon>
        <taxon>Betaproteobacteria</taxon>
        <taxon>Burkholderiales</taxon>
        <taxon>Comamonadaceae</taxon>
        <taxon>Variovorax</taxon>
    </lineage>
</organism>
<feature type="transmembrane region" description="Helical" evidence="1">
    <location>
        <begin position="108"/>
        <end position="131"/>
    </location>
</feature>
<dbReference type="Proteomes" id="UP000267418">
    <property type="component" value="Unassembled WGS sequence"/>
</dbReference>
<name>A0A431TN34_9BURK</name>
<feature type="transmembrane region" description="Helical" evidence="1">
    <location>
        <begin position="7"/>
        <end position="29"/>
    </location>
</feature>
<keyword evidence="3" id="KW-1185">Reference proteome</keyword>
<dbReference type="RefSeq" id="WP_126470355.1">
    <property type="nucleotide sequence ID" value="NZ_RXOE01000002.1"/>
</dbReference>
<sequence>MLKKLNTILFIAELVFIGAPITLLAMFGAVLTVPGVPGANTDYLSIKQLAMLTAFVGLYGFWGMSIAFAHGGVERVRRTSWGVRIAAAVGVLMSLSSVLYGRSPQADAFFAIAFSGTPLLIPLAHILVCIVTDKAMRERREQRDAVTG</sequence>
<gene>
    <name evidence="2" type="ORF">EJP69_12375</name>
</gene>
<evidence type="ECO:0000313" key="2">
    <source>
        <dbReference type="EMBL" id="RTQ35174.1"/>
    </source>
</evidence>
<keyword evidence="1" id="KW-0812">Transmembrane</keyword>
<evidence type="ECO:0000256" key="1">
    <source>
        <dbReference type="SAM" id="Phobius"/>
    </source>
</evidence>
<dbReference type="EMBL" id="RXOE01000002">
    <property type="protein sequence ID" value="RTQ35174.1"/>
    <property type="molecule type" value="Genomic_DNA"/>
</dbReference>